<evidence type="ECO:0000313" key="3">
    <source>
        <dbReference type="Proteomes" id="UP000518266"/>
    </source>
</evidence>
<comment type="caution">
    <text evidence="2">The sequence shown here is derived from an EMBL/GenBank/DDBJ whole genome shotgun (WGS) entry which is preliminary data.</text>
</comment>
<organism evidence="2 3">
    <name type="scientific">Dissostichus mawsoni</name>
    <name type="common">Antarctic cod</name>
    <dbReference type="NCBI Taxonomy" id="36200"/>
    <lineage>
        <taxon>Eukaryota</taxon>
        <taxon>Metazoa</taxon>
        <taxon>Chordata</taxon>
        <taxon>Craniata</taxon>
        <taxon>Vertebrata</taxon>
        <taxon>Euteleostomi</taxon>
        <taxon>Actinopterygii</taxon>
        <taxon>Neopterygii</taxon>
        <taxon>Teleostei</taxon>
        <taxon>Neoteleostei</taxon>
        <taxon>Acanthomorphata</taxon>
        <taxon>Eupercaria</taxon>
        <taxon>Perciformes</taxon>
        <taxon>Notothenioidei</taxon>
        <taxon>Nototheniidae</taxon>
        <taxon>Dissostichus</taxon>
    </lineage>
</organism>
<dbReference type="PANTHER" id="PTHR18934">
    <property type="entry name" value="ATP-DEPENDENT RNA HELICASE"/>
    <property type="match status" value="1"/>
</dbReference>
<dbReference type="OrthoDB" id="10253254at2759"/>
<dbReference type="SUPFAM" id="SSF52540">
    <property type="entry name" value="P-loop containing nucleoside triphosphate hydrolases"/>
    <property type="match status" value="1"/>
</dbReference>
<keyword evidence="3" id="KW-1185">Reference proteome</keyword>
<dbReference type="AlphaFoldDB" id="A0A7J5YIG9"/>
<feature type="region of interest" description="Disordered" evidence="1">
    <location>
        <begin position="1"/>
        <end position="55"/>
    </location>
</feature>
<gene>
    <name evidence="2" type="ORF">F7725_015076</name>
</gene>
<dbReference type="Proteomes" id="UP000518266">
    <property type="component" value="Unassembled WGS sequence"/>
</dbReference>
<dbReference type="GO" id="GO:0003723">
    <property type="term" value="F:RNA binding"/>
    <property type="evidence" value="ECO:0007669"/>
    <property type="project" value="TreeGrafter"/>
</dbReference>
<dbReference type="GO" id="GO:0005681">
    <property type="term" value="C:spliceosomal complex"/>
    <property type="evidence" value="ECO:0007669"/>
    <property type="project" value="TreeGrafter"/>
</dbReference>
<dbReference type="EMBL" id="JAAKFY010000012">
    <property type="protein sequence ID" value="KAF3848579.1"/>
    <property type="molecule type" value="Genomic_DNA"/>
</dbReference>
<evidence type="ECO:0000256" key="1">
    <source>
        <dbReference type="SAM" id="MobiDB-lite"/>
    </source>
</evidence>
<dbReference type="InterPro" id="IPR027417">
    <property type="entry name" value="P-loop_NTPase"/>
</dbReference>
<name>A0A7J5YIG9_DISMA</name>
<accession>A0A7J5YIG9</accession>
<dbReference type="PANTHER" id="PTHR18934:SF108">
    <property type="entry name" value="ATP-DEPENDENT RNA HELICASE DQX1"/>
    <property type="match status" value="1"/>
</dbReference>
<protein>
    <submittedName>
        <fullName evidence="2">Uncharacterized protein</fullName>
    </submittedName>
</protein>
<sequence length="225" mass="24685">MSSPPEKPPQTSLPALDSLSISSLMSGDLDDDGGDGGREEGGEEEEGLSDLEVNPYDGLPFSSRYYALLEERKQFPGLVVALSLPQWRRDTLLLEEMMSDPLLHQYGVVVLDELQERTVPTDVLLGLLCDVCRQRPQNFRVVLLSHPSLAPRLSAFLGPSVPHLSLDTVLSDPLEEGGEVEEEERKAVEVNKVETVYRELSAGKEPATAACHMVLICTAGGRREM</sequence>
<dbReference type="Gene3D" id="3.40.50.300">
    <property type="entry name" value="P-loop containing nucleotide triphosphate hydrolases"/>
    <property type="match status" value="1"/>
</dbReference>
<evidence type="ECO:0000313" key="2">
    <source>
        <dbReference type="EMBL" id="KAF3848579.1"/>
    </source>
</evidence>
<dbReference type="GO" id="GO:0004386">
    <property type="term" value="F:helicase activity"/>
    <property type="evidence" value="ECO:0007669"/>
    <property type="project" value="TreeGrafter"/>
</dbReference>
<reference evidence="2 3" key="1">
    <citation type="submission" date="2020-03" db="EMBL/GenBank/DDBJ databases">
        <title>Dissostichus mawsoni Genome sequencing and assembly.</title>
        <authorList>
            <person name="Park H."/>
        </authorList>
    </citation>
    <scope>NUCLEOTIDE SEQUENCE [LARGE SCALE GENOMIC DNA]</scope>
    <source>
        <strain evidence="2">DM0001</strain>
        <tissue evidence="2">Muscle</tissue>
    </source>
</reference>
<feature type="compositionally biased region" description="Low complexity" evidence="1">
    <location>
        <begin position="16"/>
        <end position="27"/>
    </location>
</feature>
<proteinExistence type="predicted"/>